<dbReference type="OrthoDB" id="6420680at2759"/>
<dbReference type="Pfam" id="PF14647">
    <property type="entry name" value="FAM91_N"/>
    <property type="match status" value="1"/>
</dbReference>
<protein>
    <submittedName>
        <fullName evidence="2">Protein FAM91A1</fullName>
    </submittedName>
</protein>
<evidence type="ECO:0000313" key="2">
    <source>
        <dbReference type="EMBL" id="GBN30276.1"/>
    </source>
</evidence>
<reference evidence="2 3" key="1">
    <citation type="journal article" date="2019" name="Sci. Rep.">
        <title>Orb-weaving spider Araneus ventricosus genome elucidates the spidroin gene catalogue.</title>
        <authorList>
            <person name="Kono N."/>
            <person name="Nakamura H."/>
            <person name="Ohtoshi R."/>
            <person name="Moran D.A.P."/>
            <person name="Shinohara A."/>
            <person name="Yoshida Y."/>
            <person name="Fujiwara M."/>
            <person name="Mori M."/>
            <person name="Tomita M."/>
            <person name="Arakawa K."/>
        </authorList>
    </citation>
    <scope>NUCLEOTIDE SEQUENCE [LARGE SCALE GENOMIC DNA]</scope>
</reference>
<dbReference type="PANTHER" id="PTHR28441">
    <property type="entry name" value="PROTEIN FAM91A1"/>
    <property type="match status" value="1"/>
</dbReference>
<dbReference type="PANTHER" id="PTHR28441:SF2">
    <property type="entry name" value="PROTEIN FAM91A1"/>
    <property type="match status" value="1"/>
</dbReference>
<dbReference type="Proteomes" id="UP000499080">
    <property type="component" value="Unassembled WGS sequence"/>
</dbReference>
<dbReference type="EMBL" id="BGPR01007890">
    <property type="protein sequence ID" value="GBN30276.1"/>
    <property type="molecule type" value="Genomic_DNA"/>
</dbReference>
<name>A0A4Y2MXB3_ARAVE</name>
<accession>A0A4Y2MXB3</accession>
<dbReference type="InterPro" id="IPR039199">
    <property type="entry name" value="FAM91"/>
</dbReference>
<keyword evidence="3" id="KW-1185">Reference proteome</keyword>
<gene>
    <name evidence="2" type="primary">fam91a1_1</name>
    <name evidence="2" type="ORF">AVEN_137088_1</name>
</gene>
<comment type="caution">
    <text evidence="2">The sequence shown here is derived from an EMBL/GenBank/DDBJ whole genome shotgun (WGS) entry which is preliminary data.</text>
</comment>
<feature type="domain" description="FAM91 N-terminal" evidence="1">
    <location>
        <begin position="8"/>
        <end position="308"/>
    </location>
</feature>
<organism evidence="2 3">
    <name type="scientific">Araneus ventricosus</name>
    <name type="common">Orbweaver spider</name>
    <name type="synonym">Epeira ventricosa</name>
    <dbReference type="NCBI Taxonomy" id="182803"/>
    <lineage>
        <taxon>Eukaryota</taxon>
        <taxon>Metazoa</taxon>
        <taxon>Ecdysozoa</taxon>
        <taxon>Arthropoda</taxon>
        <taxon>Chelicerata</taxon>
        <taxon>Arachnida</taxon>
        <taxon>Araneae</taxon>
        <taxon>Araneomorphae</taxon>
        <taxon>Entelegynae</taxon>
        <taxon>Araneoidea</taxon>
        <taxon>Araneidae</taxon>
        <taxon>Araneus</taxon>
    </lineage>
</organism>
<sequence>MSADVEAYIRQKCPYSKLPPSIKQILGDSPREYEKLVINFSIKNQLRFRGNLVRSMKKDERGYYEELLRYSREHLMLYPYHLSDFIVTGMRITPFQYYISIMQDLMEQEKSYDSLPNFTAADCLRLLGIGRNQYIELMNQCRSSKVVFRRIFWCHETNWIYSSKPVSGLIIEPWWMVFVGIIPDNEKVIIDKIIDFGAQKAGEVDAKDVKGLYRRGLVYLDVPIDDDDCVSVPPLEGFVMNRVLGDYLETLLYKIFVSIDEHTTVAELANILQVDLELVKNAVSMYCRLGFARKKGQDDLPNLHPSWQKQSSSKSPKLVLEISVT</sequence>
<evidence type="ECO:0000313" key="3">
    <source>
        <dbReference type="Proteomes" id="UP000499080"/>
    </source>
</evidence>
<proteinExistence type="predicted"/>
<dbReference type="AlphaFoldDB" id="A0A4Y2MXB3"/>
<evidence type="ECO:0000259" key="1">
    <source>
        <dbReference type="Pfam" id="PF14647"/>
    </source>
</evidence>
<dbReference type="InterPro" id="IPR028091">
    <property type="entry name" value="FAM91_N_dom"/>
</dbReference>